<keyword evidence="3" id="KW-0479">Metal-binding</keyword>
<keyword evidence="4" id="KW-0408">Iron</keyword>
<evidence type="ECO:0000256" key="4">
    <source>
        <dbReference type="ARBA" id="ARBA00023004"/>
    </source>
</evidence>
<dbReference type="PROSITE" id="PS51918">
    <property type="entry name" value="RADICAL_SAM"/>
    <property type="match status" value="1"/>
</dbReference>
<dbReference type="InterPro" id="IPR007197">
    <property type="entry name" value="rSAM"/>
</dbReference>
<dbReference type="GO" id="GO:0046872">
    <property type="term" value="F:metal ion binding"/>
    <property type="evidence" value="ECO:0007669"/>
    <property type="project" value="UniProtKB-KW"/>
</dbReference>
<dbReference type="InterPro" id="IPR006638">
    <property type="entry name" value="Elp3/MiaA/NifB-like_rSAM"/>
</dbReference>
<dbReference type="InterPro" id="IPR013785">
    <property type="entry name" value="Aldolase_TIM"/>
</dbReference>
<organism evidence="7 8">
    <name type="scientific">Catellatospora chokoriensis</name>
    <dbReference type="NCBI Taxonomy" id="310353"/>
    <lineage>
        <taxon>Bacteria</taxon>
        <taxon>Bacillati</taxon>
        <taxon>Actinomycetota</taxon>
        <taxon>Actinomycetes</taxon>
        <taxon>Micromonosporales</taxon>
        <taxon>Micromonosporaceae</taxon>
        <taxon>Catellatospora</taxon>
    </lineage>
</organism>
<dbReference type="Pfam" id="PF04055">
    <property type="entry name" value="Radical_SAM"/>
    <property type="match status" value="1"/>
</dbReference>
<dbReference type="PANTHER" id="PTHR13932">
    <property type="entry name" value="COPROPORPHYRINIGEN III OXIDASE"/>
    <property type="match status" value="1"/>
</dbReference>
<comment type="caution">
    <text evidence="7">The sequence shown here is derived from an EMBL/GenBank/DDBJ whole genome shotgun (WGS) entry which is preliminary data.</text>
</comment>
<dbReference type="GO" id="GO:0051539">
    <property type="term" value="F:4 iron, 4 sulfur cluster binding"/>
    <property type="evidence" value="ECO:0007669"/>
    <property type="project" value="TreeGrafter"/>
</dbReference>
<dbReference type="GO" id="GO:0006779">
    <property type="term" value="P:porphyrin-containing compound biosynthetic process"/>
    <property type="evidence" value="ECO:0007669"/>
    <property type="project" value="TreeGrafter"/>
</dbReference>
<dbReference type="GO" id="GO:0003824">
    <property type="term" value="F:catalytic activity"/>
    <property type="evidence" value="ECO:0007669"/>
    <property type="project" value="InterPro"/>
</dbReference>
<dbReference type="SFLD" id="SFLDG01065">
    <property type="entry name" value="anaerobic_coproporphyrinogen-I"/>
    <property type="match status" value="1"/>
</dbReference>
<dbReference type="SMART" id="SM00729">
    <property type="entry name" value="Elp3"/>
    <property type="match status" value="1"/>
</dbReference>
<evidence type="ECO:0000313" key="7">
    <source>
        <dbReference type="EMBL" id="GIF93893.1"/>
    </source>
</evidence>
<keyword evidence="8" id="KW-1185">Reference proteome</keyword>
<protein>
    <recommendedName>
        <fullName evidence="1">Heme chaperone HemW</fullName>
    </recommendedName>
</protein>
<name>A0A8J3K785_9ACTN</name>
<dbReference type="EMBL" id="BONG01000075">
    <property type="protein sequence ID" value="GIF93893.1"/>
    <property type="molecule type" value="Genomic_DNA"/>
</dbReference>
<dbReference type="GO" id="GO:0005737">
    <property type="term" value="C:cytoplasm"/>
    <property type="evidence" value="ECO:0007669"/>
    <property type="project" value="TreeGrafter"/>
</dbReference>
<dbReference type="InterPro" id="IPR034505">
    <property type="entry name" value="Coproporphyrinogen-III_oxidase"/>
</dbReference>
<evidence type="ECO:0000259" key="6">
    <source>
        <dbReference type="PROSITE" id="PS51918"/>
    </source>
</evidence>
<proteinExistence type="predicted"/>
<dbReference type="Gene3D" id="3.20.20.70">
    <property type="entry name" value="Aldolase class I"/>
    <property type="match status" value="1"/>
</dbReference>
<evidence type="ECO:0000313" key="8">
    <source>
        <dbReference type="Proteomes" id="UP000619293"/>
    </source>
</evidence>
<dbReference type="CDD" id="cd01335">
    <property type="entry name" value="Radical_SAM"/>
    <property type="match status" value="1"/>
</dbReference>
<sequence>MLRFESFSYPFFDLNYRADHVGMVSSFLSADDAPAAGLRALYVHIPFCDTICTFCPFVKSVGNAERISAYLQALHVELRTLGSTRRMASWELDAVYIGGGTPSVLDHEQLVALFAVIREAFTLKPDAEISFEFEAKSVDDAKFALLAQLGVTRVSFGVQSFHPATREMVNITATLDQVYAAIEGANKHFTNTNLDMMVGFPGQDFDAACVDASLAARSGIGSVSIYPVDYVMTLPGWQDRIRSGELPQPAVLDERSRMFHEARAQLQRDGMAEQNMYCFGSPDAPPTRYMFSTLYGGYNDECVGVGAGAYSFIRGLAWYNEANERDYAKKAASGRLPIVCSSPGHAYEKGLVFFPKRLTFTMADLDGLGLAEVYQPRIDQIVDNGYATVADGVLRLTTDGKLIYSELMAHFFADHQRRLYLKMCARLDAQVGGVDAPAWLDGSPRARHMGAYNALPTATGRRLPVLSSS</sequence>
<dbReference type="AlphaFoldDB" id="A0A8J3K785"/>
<evidence type="ECO:0000256" key="3">
    <source>
        <dbReference type="ARBA" id="ARBA00022723"/>
    </source>
</evidence>
<evidence type="ECO:0000256" key="1">
    <source>
        <dbReference type="ARBA" id="ARBA00017228"/>
    </source>
</evidence>
<evidence type="ECO:0000256" key="5">
    <source>
        <dbReference type="ARBA" id="ARBA00023014"/>
    </source>
</evidence>
<dbReference type="PANTHER" id="PTHR13932:SF5">
    <property type="entry name" value="RADICAL S-ADENOSYL METHIONINE DOMAIN-CONTAINING PROTEIN 1, MITOCHONDRIAL"/>
    <property type="match status" value="1"/>
</dbReference>
<evidence type="ECO:0000256" key="2">
    <source>
        <dbReference type="ARBA" id="ARBA00022691"/>
    </source>
</evidence>
<feature type="domain" description="Radical SAM core" evidence="6">
    <location>
        <begin position="33"/>
        <end position="269"/>
    </location>
</feature>
<gene>
    <name evidence="7" type="ORF">Cch02nite_73370</name>
</gene>
<dbReference type="SUPFAM" id="SSF102114">
    <property type="entry name" value="Radical SAM enzymes"/>
    <property type="match status" value="1"/>
</dbReference>
<dbReference type="Proteomes" id="UP000619293">
    <property type="component" value="Unassembled WGS sequence"/>
</dbReference>
<accession>A0A8J3K785</accession>
<dbReference type="InterPro" id="IPR058240">
    <property type="entry name" value="rSAM_sf"/>
</dbReference>
<reference evidence="7 8" key="1">
    <citation type="submission" date="2021-01" db="EMBL/GenBank/DDBJ databases">
        <title>Whole genome shotgun sequence of Catellatospora chokoriensis NBRC 107358.</title>
        <authorList>
            <person name="Komaki H."/>
            <person name="Tamura T."/>
        </authorList>
    </citation>
    <scope>NUCLEOTIDE SEQUENCE [LARGE SCALE GENOMIC DNA]</scope>
    <source>
        <strain evidence="7 8">NBRC 107358</strain>
    </source>
</reference>
<dbReference type="SFLD" id="SFLDS00029">
    <property type="entry name" value="Radical_SAM"/>
    <property type="match status" value="1"/>
</dbReference>
<keyword evidence="5" id="KW-0411">Iron-sulfur</keyword>
<keyword evidence="2" id="KW-0949">S-adenosyl-L-methionine</keyword>